<comment type="caution">
    <text evidence="3">The sequence shown here is derived from an EMBL/GenBank/DDBJ whole genome shotgun (WGS) entry which is preliminary data.</text>
</comment>
<accession>A0ABW4QZ56</accession>
<evidence type="ECO:0000313" key="3">
    <source>
        <dbReference type="EMBL" id="MFD1874612.1"/>
    </source>
</evidence>
<sequence>MKKILLSALTGLVLLSACKKDNEATPTMQVSGALNGSNQVPAVTASGSGSVSGTYTPSSKVLNYTVTYAGLTGAPTGAHLHFGDAKHKTAAPTVPFSNLPTTTSGTFSGTVTLNAMQADSLTAGRIYANIHTATNGDGELRANLTVK</sequence>
<name>A0ABW4QZ56_9BACT</name>
<feature type="chain" id="PRO_5046243892" evidence="1">
    <location>
        <begin position="20"/>
        <end position="147"/>
    </location>
</feature>
<feature type="domain" description="CHRD" evidence="2">
    <location>
        <begin position="26"/>
        <end position="147"/>
    </location>
</feature>
<keyword evidence="4" id="KW-1185">Reference proteome</keyword>
<dbReference type="InterPro" id="IPR010895">
    <property type="entry name" value="CHRD"/>
</dbReference>
<evidence type="ECO:0000256" key="1">
    <source>
        <dbReference type="SAM" id="SignalP"/>
    </source>
</evidence>
<feature type="signal peptide" evidence="1">
    <location>
        <begin position="1"/>
        <end position="19"/>
    </location>
</feature>
<reference evidence="4" key="1">
    <citation type="journal article" date="2019" name="Int. J. Syst. Evol. Microbiol.">
        <title>The Global Catalogue of Microorganisms (GCM) 10K type strain sequencing project: providing services to taxonomists for standard genome sequencing and annotation.</title>
        <authorList>
            <consortium name="The Broad Institute Genomics Platform"/>
            <consortium name="The Broad Institute Genome Sequencing Center for Infectious Disease"/>
            <person name="Wu L."/>
            <person name="Ma J."/>
        </authorList>
    </citation>
    <scope>NUCLEOTIDE SEQUENCE [LARGE SCALE GENOMIC DNA]</scope>
    <source>
        <strain evidence="4">CGMCC 1.15795</strain>
    </source>
</reference>
<dbReference type="PROSITE" id="PS50933">
    <property type="entry name" value="CHRD"/>
    <property type="match status" value="1"/>
</dbReference>
<gene>
    <name evidence="3" type="ORF">ACFSDX_19400</name>
</gene>
<evidence type="ECO:0000259" key="2">
    <source>
        <dbReference type="PROSITE" id="PS50933"/>
    </source>
</evidence>
<dbReference type="PROSITE" id="PS51257">
    <property type="entry name" value="PROKAR_LIPOPROTEIN"/>
    <property type="match status" value="1"/>
</dbReference>
<organism evidence="3 4">
    <name type="scientific">Hymenobacter bucti</name>
    <dbReference type="NCBI Taxonomy" id="1844114"/>
    <lineage>
        <taxon>Bacteria</taxon>
        <taxon>Pseudomonadati</taxon>
        <taxon>Bacteroidota</taxon>
        <taxon>Cytophagia</taxon>
        <taxon>Cytophagales</taxon>
        <taxon>Hymenobacteraceae</taxon>
        <taxon>Hymenobacter</taxon>
    </lineage>
</organism>
<keyword evidence="1" id="KW-0732">Signal</keyword>
<dbReference type="Proteomes" id="UP001597197">
    <property type="component" value="Unassembled WGS sequence"/>
</dbReference>
<protein>
    <submittedName>
        <fullName evidence="3">CHRD domain-containing protein</fullName>
    </submittedName>
</protein>
<dbReference type="Pfam" id="PF07452">
    <property type="entry name" value="CHRD"/>
    <property type="match status" value="1"/>
</dbReference>
<dbReference type="EMBL" id="JBHUFD010000018">
    <property type="protein sequence ID" value="MFD1874612.1"/>
    <property type="molecule type" value="Genomic_DNA"/>
</dbReference>
<dbReference type="RefSeq" id="WP_382316568.1">
    <property type="nucleotide sequence ID" value="NZ_JBHUFD010000018.1"/>
</dbReference>
<dbReference type="SMART" id="SM00754">
    <property type="entry name" value="CHRD"/>
    <property type="match status" value="1"/>
</dbReference>
<evidence type="ECO:0000313" key="4">
    <source>
        <dbReference type="Proteomes" id="UP001597197"/>
    </source>
</evidence>
<proteinExistence type="predicted"/>